<dbReference type="GO" id="GO:0005507">
    <property type="term" value="F:copper ion binding"/>
    <property type="evidence" value="ECO:0007669"/>
    <property type="project" value="InterPro"/>
</dbReference>
<dbReference type="PROSITE" id="PS50937">
    <property type="entry name" value="HTH_MERR_2"/>
    <property type="match status" value="1"/>
</dbReference>
<sequence>MNIGAAAKQSGISAKMIRYYEQVGLLQPPDRSDSGYRLYGPTDVQTLIFIRRARDLGFSLERIQTLLELWRNRNRRSEDVKALAQGYIRELDTDIARLVSIRNELERLAQCCGGDDSPECPILEDLAQPPAKIKQ</sequence>
<evidence type="ECO:0000313" key="7">
    <source>
        <dbReference type="EMBL" id="RIY41697.1"/>
    </source>
</evidence>
<dbReference type="NCBIfam" id="TIGR02044">
    <property type="entry name" value="CueR"/>
    <property type="match status" value="1"/>
</dbReference>
<proteinExistence type="predicted"/>
<dbReference type="Pfam" id="PF13411">
    <property type="entry name" value="MerR_1"/>
    <property type="match status" value="1"/>
</dbReference>
<keyword evidence="5" id="KW-0804">Transcription</keyword>
<dbReference type="Gene3D" id="1.10.1660.10">
    <property type="match status" value="1"/>
</dbReference>
<evidence type="ECO:0000256" key="2">
    <source>
        <dbReference type="ARBA" id="ARBA00022490"/>
    </source>
</evidence>
<dbReference type="PRINTS" id="PR00040">
    <property type="entry name" value="HTHMERR"/>
</dbReference>
<evidence type="ECO:0000256" key="3">
    <source>
        <dbReference type="ARBA" id="ARBA00023015"/>
    </source>
</evidence>
<comment type="caution">
    <text evidence="7">The sequence shown here is derived from an EMBL/GenBank/DDBJ whole genome shotgun (WGS) entry which is preliminary data.</text>
</comment>
<dbReference type="EMBL" id="NQYH01000002">
    <property type="protein sequence ID" value="RIY41697.1"/>
    <property type="molecule type" value="Genomic_DNA"/>
</dbReference>
<keyword evidence="3" id="KW-0805">Transcription regulation</keyword>
<dbReference type="Proteomes" id="UP000266206">
    <property type="component" value="Unassembled WGS sequence"/>
</dbReference>
<feature type="domain" description="HTH merR-type" evidence="6">
    <location>
        <begin position="1"/>
        <end position="69"/>
    </location>
</feature>
<evidence type="ECO:0000313" key="8">
    <source>
        <dbReference type="Proteomes" id="UP000266206"/>
    </source>
</evidence>
<dbReference type="SUPFAM" id="SSF46955">
    <property type="entry name" value="Putative DNA-binding domain"/>
    <property type="match status" value="1"/>
</dbReference>
<dbReference type="AlphaFoldDB" id="A0A3A1Z026"/>
<dbReference type="PROSITE" id="PS00552">
    <property type="entry name" value="HTH_MERR_1"/>
    <property type="match status" value="1"/>
</dbReference>
<dbReference type="PANTHER" id="PTHR30204:SF94">
    <property type="entry name" value="HEAVY METAL-DEPENDENT TRANSCRIPTIONAL REGULATOR HI_0293-RELATED"/>
    <property type="match status" value="1"/>
</dbReference>
<name>A0A3A1Z026_9BURK</name>
<gene>
    <name evidence="7" type="primary">cueR</name>
    <name evidence="7" type="ORF">CJP73_04395</name>
</gene>
<dbReference type="InterPro" id="IPR047057">
    <property type="entry name" value="MerR_fam"/>
</dbReference>
<evidence type="ECO:0000259" key="6">
    <source>
        <dbReference type="PROSITE" id="PS50937"/>
    </source>
</evidence>
<dbReference type="InterPro" id="IPR009061">
    <property type="entry name" value="DNA-bd_dom_put_sf"/>
</dbReference>
<dbReference type="GO" id="GO:0005737">
    <property type="term" value="C:cytoplasm"/>
    <property type="evidence" value="ECO:0007669"/>
    <property type="project" value="UniProtKB-SubCell"/>
</dbReference>
<evidence type="ECO:0000256" key="4">
    <source>
        <dbReference type="ARBA" id="ARBA00023125"/>
    </source>
</evidence>
<dbReference type="PANTHER" id="PTHR30204">
    <property type="entry name" value="REDOX-CYCLING DRUG-SENSING TRANSCRIPTIONAL ACTIVATOR SOXR"/>
    <property type="match status" value="1"/>
</dbReference>
<dbReference type="GO" id="GO:0003677">
    <property type="term" value="F:DNA binding"/>
    <property type="evidence" value="ECO:0007669"/>
    <property type="project" value="UniProtKB-KW"/>
</dbReference>
<dbReference type="GO" id="GO:0045893">
    <property type="term" value="P:positive regulation of DNA-templated transcription"/>
    <property type="evidence" value="ECO:0007669"/>
    <property type="project" value="InterPro"/>
</dbReference>
<dbReference type="InterPro" id="IPR000551">
    <property type="entry name" value="MerR-type_HTH_dom"/>
</dbReference>
<reference evidence="7 8" key="1">
    <citation type="submission" date="2017-08" db="EMBL/GenBank/DDBJ databases">
        <title>Pusillimonas indicus sp. nov., a member of the family Alcaligenaceae isolated from surface seawater.</title>
        <authorList>
            <person name="Li J."/>
        </authorList>
    </citation>
    <scope>NUCLEOTIDE SEQUENCE [LARGE SCALE GENOMIC DNA]</scope>
    <source>
        <strain evidence="7 8">L52-1-41</strain>
    </source>
</reference>
<keyword evidence="4" id="KW-0238">DNA-binding</keyword>
<protein>
    <submittedName>
        <fullName evidence="7">Cu(I)-responsive transcriptional regulator</fullName>
    </submittedName>
</protein>
<evidence type="ECO:0000256" key="1">
    <source>
        <dbReference type="ARBA" id="ARBA00004496"/>
    </source>
</evidence>
<keyword evidence="2" id="KW-0963">Cytoplasm</keyword>
<organism evidence="7 8">
    <name type="scientific">Neopusillimonas maritima</name>
    <dbReference type="NCBI Taxonomy" id="2026239"/>
    <lineage>
        <taxon>Bacteria</taxon>
        <taxon>Pseudomonadati</taxon>
        <taxon>Pseudomonadota</taxon>
        <taxon>Betaproteobacteria</taxon>
        <taxon>Burkholderiales</taxon>
        <taxon>Alcaligenaceae</taxon>
        <taxon>Neopusillimonas</taxon>
    </lineage>
</organism>
<evidence type="ECO:0000256" key="5">
    <source>
        <dbReference type="ARBA" id="ARBA00023163"/>
    </source>
</evidence>
<dbReference type="RefSeq" id="WP_119515592.1">
    <property type="nucleotide sequence ID" value="NZ_NQYH01000002.1"/>
</dbReference>
<dbReference type="SMART" id="SM00422">
    <property type="entry name" value="HTH_MERR"/>
    <property type="match status" value="1"/>
</dbReference>
<dbReference type="InterPro" id="IPR011789">
    <property type="entry name" value="CueR"/>
</dbReference>
<accession>A0A3A1Z026</accession>
<dbReference type="GO" id="GO:0003700">
    <property type="term" value="F:DNA-binding transcription factor activity"/>
    <property type="evidence" value="ECO:0007669"/>
    <property type="project" value="InterPro"/>
</dbReference>
<dbReference type="CDD" id="cd01108">
    <property type="entry name" value="HTH_CueR"/>
    <property type="match status" value="1"/>
</dbReference>
<comment type="subcellular location">
    <subcellularLocation>
        <location evidence="1">Cytoplasm</location>
    </subcellularLocation>
</comment>
<dbReference type="OrthoDB" id="9808480at2"/>